<accession>A0A931N6Z3</accession>
<comment type="caution">
    <text evidence="5">The sequence shown here is derived from an EMBL/GenBank/DDBJ whole genome shotgun (WGS) entry which is preliminary data.</text>
</comment>
<feature type="domain" description="UspA" evidence="4">
    <location>
        <begin position="161"/>
        <end position="289"/>
    </location>
</feature>
<dbReference type="RefSeq" id="WP_196153356.1">
    <property type="nucleotide sequence ID" value="NZ_JADMLG010000020.1"/>
</dbReference>
<dbReference type="PANTHER" id="PTHR46268">
    <property type="entry name" value="STRESS RESPONSE PROTEIN NHAX"/>
    <property type="match status" value="1"/>
</dbReference>
<dbReference type="SUPFAM" id="SSF52402">
    <property type="entry name" value="Adenine nucleotide alpha hydrolases-like"/>
    <property type="match status" value="2"/>
</dbReference>
<dbReference type="InterPro" id="IPR006016">
    <property type="entry name" value="UspA"/>
</dbReference>
<evidence type="ECO:0000313" key="5">
    <source>
        <dbReference type="EMBL" id="MBH0781056.1"/>
    </source>
</evidence>
<evidence type="ECO:0000256" key="2">
    <source>
        <dbReference type="ARBA" id="ARBA00022741"/>
    </source>
</evidence>
<gene>
    <name evidence="5" type="ORF">IT779_32765</name>
</gene>
<dbReference type="InterPro" id="IPR014729">
    <property type="entry name" value="Rossmann-like_a/b/a_fold"/>
</dbReference>
<dbReference type="EMBL" id="JADMLG010000020">
    <property type="protein sequence ID" value="MBH0781056.1"/>
    <property type="molecule type" value="Genomic_DNA"/>
</dbReference>
<name>A0A931N6Z3_9NOCA</name>
<evidence type="ECO:0000256" key="1">
    <source>
        <dbReference type="ARBA" id="ARBA00008791"/>
    </source>
</evidence>
<evidence type="ECO:0000256" key="3">
    <source>
        <dbReference type="ARBA" id="ARBA00022840"/>
    </source>
</evidence>
<dbReference type="AlphaFoldDB" id="A0A931N6Z3"/>
<evidence type="ECO:0000259" key="4">
    <source>
        <dbReference type="Pfam" id="PF00582"/>
    </source>
</evidence>
<protein>
    <submittedName>
        <fullName evidence="5">Universal stress protein</fullName>
    </submittedName>
</protein>
<organism evidence="5 6">
    <name type="scientific">Nocardia bovistercoris</name>
    <dbReference type="NCBI Taxonomy" id="2785916"/>
    <lineage>
        <taxon>Bacteria</taxon>
        <taxon>Bacillati</taxon>
        <taxon>Actinomycetota</taxon>
        <taxon>Actinomycetes</taxon>
        <taxon>Mycobacteriales</taxon>
        <taxon>Nocardiaceae</taxon>
        <taxon>Nocardia</taxon>
    </lineage>
</organism>
<dbReference type="Proteomes" id="UP000655751">
    <property type="component" value="Unassembled WGS sequence"/>
</dbReference>
<dbReference type="PRINTS" id="PR01438">
    <property type="entry name" value="UNVRSLSTRESS"/>
</dbReference>
<keyword evidence="3" id="KW-0067">ATP-binding</keyword>
<dbReference type="InterPro" id="IPR006015">
    <property type="entry name" value="Universal_stress_UspA"/>
</dbReference>
<dbReference type="PANTHER" id="PTHR46268:SF27">
    <property type="entry name" value="UNIVERSAL STRESS PROTEIN RV2623"/>
    <property type="match status" value="1"/>
</dbReference>
<proteinExistence type="inferred from homology"/>
<dbReference type="Pfam" id="PF00582">
    <property type="entry name" value="Usp"/>
    <property type="match status" value="2"/>
</dbReference>
<sequence>MSSSSVNPAVLVGTDGSDSASDAVRWAAVAAARHGAPLRIVCAIDIPVEYGPGVALGQIDYESYRQTAAANVAAARESAAAAAAPIRSIDIETTVVQEHPIPLLRDLSEHARLLVVGTHGRGALRRWLLGSVSTSLTRQAHCPVAVIPPARELEPDRSHGPVVVGVDGSRGSELALDVAFDEAARRDAELVAVLTWSEFYRYIPRAEMQNEAEELLARTTAGYAEKYPEVEVRRVVVEDSPAERILAAAEHAQLIVVGSHGRGGFPGMTLGSVGNAVLHAAECPVVIARGR</sequence>
<comment type="similarity">
    <text evidence="1">Belongs to the universal stress protein A family.</text>
</comment>
<dbReference type="GO" id="GO:0005524">
    <property type="term" value="F:ATP binding"/>
    <property type="evidence" value="ECO:0007669"/>
    <property type="project" value="UniProtKB-KW"/>
</dbReference>
<feature type="domain" description="UspA" evidence="4">
    <location>
        <begin position="10"/>
        <end position="148"/>
    </location>
</feature>
<keyword evidence="6" id="KW-1185">Reference proteome</keyword>
<dbReference type="Gene3D" id="3.40.50.620">
    <property type="entry name" value="HUPs"/>
    <property type="match status" value="2"/>
</dbReference>
<keyword evidence="2" id="KW-0547">Nucleotide-binding</keyword>
<evidence type="ECO:0000313" key="6">
    <source>
        <dbReference type="Proteomes" id="UP000655751"/>
    </source>
</evidence>
<reference evidence="5" key="1">
    <citation type="submission" date="2020-11" db="EMBL/GenBank/DDBJ databases">
        <title>Nocardia NEAU-351.nov., a novel actinomycete isolated from the cow dung.</title>
        <authorList>
            <person name="Zhang X."/>
        </authorList>
    </citation>
    <scope>NUCLEOTIDE SEQUENCE</scope>
    <source>
        <strain evidence="5">NEAU-351</strain>
    </source>
</reference>